<protein>
    <recommendedName>
        <fullName evidence="3">Cytochrome c domain-containing protein</fullName>
    </recommendedName>
</protein>
<comment type="caution">
    <text evidence="1">The sequence shown here is derived from an EMBL/GenBank/DDBJ whole genome shotgun (WGS) entry which is preliminary data.</text>
</comment>
<dbReference type="GO" id="GO:0009055">
    <property type="term" value="F:electron transfer activity"/>
    <property type="evidence" value="ECO:0007669"/>
    <property type="project" value="InterPro"/>
</dbReference>
<dbReference type="GO" id="GO:0022900">
    <property type="term" value="P:electron transport chain"/>
    <property type="evidence" value="ECO:0007669"/>
    <property type="project" value="InterPro"/>
</dbReference>
<reference evidence="2" key="1">
    <citation type="submission" date="2015-03" db="EMBL/GenBank/DDBJ databases">
        <title>Draft genome sequence of a novel methanotroph (Sn10-6) isolated from flooded ricefield rhizosphere in India.</title>
        <authorList>
            <person name="Pandit P.S."/>
            <person name="Pore S.D."/>
            <person name="Arora P."/>
            <person name="Kapse N.G."/>
            <person name="Dhakephalkar P.K."/>
            <person name="Rahalkar M.C."/>
        </authorList>
    </citation>
    <scope>NUCLEOTIDE SEQUENCE [LARGE SCALE GENOMIC DNA]</scope>
    <source>
        <strain evidence="2">Sn10-6</strain>
    </source>
</reference>
<evidence type="ECO:0008006" key="3">
    <source>
        <dbReference type="Google" id="ProtNLM"/>
    </source>
</evidence>
<dbReference type="InterPro" id="IPR010980">
    <property type="entry name" value="Cyt_c/b562"/>
</dbReference>
<sequence length="143" mass="15930">MLAVISLLLTACAAHEASPSYTPGLGEFMSQLSYRHSKLWFAGQAQNWALAAYELDEIEEGLQDIGHYHPEHHEVKAIPEQIKRYMAASIEQTHTAINEKTTSEFIKAYDAITAGCNACHQANGFGFNQLVKPVMNSFANQRF</sequence>
<keyword evidence="2" id="KW-1185">Reference proteome</keyword>
<gene>
    <name evidence="1" type="ORF">VZ94_10720</name>
</gene>
<dbReference type="GO" id="GO:0005506">
    <property type="term" value="F:iron ion binding"/>
    <property type="evidence" value="ECO:0007669"/>
    <property type="project" value="InterPro"/>
</dbReference>
<dbReference type="SUPFAM" id="SSF47175">
    <property type="entry name" value="Cytochromes"/>
    <property type="match status" value="1"/>
</dbReference>
<dbReference type="PATRIC" id="fig|1632867.3.peg.201"/>
<dbReference type="GO" id="GO:0020037">
    <property type="term" value="F:heme binding"/>
    <property type="evidence" value="ECO:0007669"/>
    <property type="project" value="InterPro"/>
</dbReference>
<accession>A0A0F3IJ06</accession>
<evidence type="ECO:0000313" key="1">
    <source>
        <dbReference type="EMBL" id="KJV06518.1"/>
    </source>
</evidence>
<proteinExistence type="predicted"/>
<evidence type="ECO:0000313" key="2">
    <source>
        <dbReference type="Proteomes" id="UP000033684"/>
    </source>
</evidence>
<dbReference type="EMBL" id="LAJX01000105">
    <property type="protein sequence ID" value="KJV06518.1"/>
    <property type="molecule type" value="Genomic_DNA"/>
</dbReference>
<dbReference type="Proteomes" id="UP000033684">
    <property type="component" value="Unassembled WGS sequence"/>
</dbReference>
<organism evidence="1 2">
    <name type="scientific">Methylocucumis oryzae</name>
    <dbReference type="NCBI Taxonomy" id="1632867"/>
    <lineage>
        <taxon>Bacteria</taxon>
        <taxon>Pseudomonadati</taxon>
        <taxon>Pseudomonadota</taxon>
        <taxon>Gammaproteobacteria</taxon>
        <taxon>Methylococcales</taxon>
        <taxon>Methylococcaceae</taxon>
        <taxon>Methylocucumis</taxon>
    </lineage>
</organism>
<dbReference type="AlphaFoldDB" id="A0A0F3IJ06"/>
<name>A0A0F3IJ06_9GAMM</name>
<reference evidence="1 2" key="2">
    <citation type="journal article" date="2016" name="Microb. Ecol.">
        <title>Genome Characteristics of a Novel Type I Methanotroph (Sn10-6) Isolated from a Flooded Indian Rice Field.</title>
        <authorList>
            <person name="Rahalkar M.C."/>
            <person name="Pandit P.S."/>
            <person name="Dhakephalkar P.K."/>
            <person name="Pore S."/>
            <person name="Arora P."/>
            <person name="Kapse N."/>
        </authorList>
    </citation>
    <scope>NUCLEOTIDE SEQUENCE [LARGE SCALE GENOMIC DNA]</scope>
    <source>
        <strain evidence="1 2">Sn10-6</strain>
    </source>
</reference>